<feature type="compositionally biased region" description="Basic and acidic residues" evidence="1">
    <location>
        <begin position="101"/>
        <end position="112"/>
    </location>
</feature>
<feature type="region of interest" description="Disordered" evidence="1">
    <location>
        <begin position="417"/>
        <end position="515"/>
    </location>
</feature>
<dbReference type="AlphaFoldDB" id="A0AAE1PL53"/>
<name>A0AAE1PL53_9EUCA</name>
<dbReference type="Proteomes" id="UP001292094">
    <property type="component" value="Unassembled WGS sequence"/>
</dbReference>
<feature type="compositionally biased region" description="Low complexity" evidence="1">
    <location>
        <begin position="67"/>
        <end position="78"/>
    </location>
</feature>
<accession>A0AAE1PL53</accession>
<feature type="compositionally biased region" description="Low complexity" evidence="1">
    <location>
        <begin position="504"/>
        <end position="513"/>
    </location>
</feature>
<feature type="compositionally biased region" description="Basic and acidic residues" evidence="1">
    <location>
        <begin position="123"/>
        <end position="133"/>
    </location>
</feature>
<proteinExistence type="predicted"/>
<comment type="caution">
    <text evidence="2">The sequence shown here is derived from an EMBL/GenBank/DDBJ whole genome shotgun (WGS) entry which is preliminary data.</text>
</comment>
<evidence type="ECO:0000256" key="1">
    <source>
        <dbReference type="SAM" id="MobiDB-lite"/>
    </source>
</evidence>
<feature type="region of interest" description="Disordered" evidence="1">
    <location>
        <begin position="100"/>
        <end position="222"/>
    </location>
</feature>
<evidence type="ECO:0000313" key="3">
    <source>
        <dbReference type="Proteomes" id="UP001292094"/>
    </source>
</evidence>
<feature type="compositionally biased region" description="Low complexity" evidence="1">
    <location>
        <begin position="148"/>
        <end position="161"/>
    </location>
</feature>
<feature type="compositionally biased region" description="Polar residues" evidence="1">
    <location>
        <begin position="1"/>
        <end position="15"/>
    </location>
</feature>
<feature type="compositionally biased region" description="Basic and acidic residues" evidence="1">
    <location>
        <begin position="441"/>
        <end position="460"/>
    </location>
</feature>
<dbReference type="EMBL" id="JAWZYT010001684">
    <property type="protein sequence ID" value="KAK4310043.1"/>
    <property type="molecule type" value="Genomic_DNA"/>
</dbReference>
<feature type="region of interest" description="Disordered" evidence="1">
    <location>
        <begin position="1"/>
        <end position="42"/>
    </location>
</feature>
<sequence length="613" mass="67018">METPGVNSSPDHSNVTGGGDDEKQTIHDTLLMDKSWSPSPVSNLAMGCDTIESEEWEEVLRKNPEDSSPGISSPIFSGKKQPKRLTYISKVEPAEVLEESIENREDHEDLTTPHHSSTISLDIPRRPMKERRASSASESGRSCRHLFSPSTISDTHSISSSQDGNLGHKPEQRPKFVQKLNPILSDSSQGDDQDGALKEGEELEEIEHQPCEEKVHQNERATSRPKICIKDEIFISPGNVEEQCSPALFSHSSSSSSCHCSDCEECLSDLTSSFSSPRLSQVKLMSQTIESSDESSLKIDIKVETDIPHHGNSAATQECTVKPKKELSDIPKCFTGEFCLTTTSMPIQIGDPNKVKKLKEENMELETCITPSSEGSTTFNFTAISGDESSITSVPGETMSSIVIPHQSRPRLCTSSELEFPESPTPSLNGVPALLGPGQTAEKETLEASDKENRDPRTVQDDQENVDPSAKTSITSCLTLVNLPPMSRDEDGGASKGTKGSGSRGSNSKSSIGEQNITSSLQVFIGDPISGAEMLERGRPSPLASRCKRMRYRSPSPRDLTKEEAAYLWKTPVNFSDKVWDMLPATRRASSVDEALFRPQADIQDSIFSVTLE</sequence>
<keyword evidence="3" id="KW-1185">Reference proteome</keyword>
<protein>
    <submittedName>
        <fullName evidence="2">Uncharacterized protein</fullName>
    </submittedName>
</protein>
<feature type="compositionally biased region" description="Basic and acidic residues" evidence="1">
    <location>
        <begin position="195"/>
        <end position="222"/>
    </location>
</feature>
<organism evidence="2 3">
    <name type="scientific">Petrolisthes manimaculis</name>
    <dbReference type="NCBI Taxonomy" id="1843537"/>
    <lineage>
        <taxon>Eukaryota</taxon>
        <taxon>Metazoa</taxon>
        <taxon>Ecdysozoa</taxon>
        <taxon>Arthropoda</taxon>
        <taxon>Crustacea</taxon>
        <taxon>Multicrustacea</taxon>
        <taxon>Malacostraca</taxon>
        <taxon>Eumalacostraca</taxon>
        <taxon>Eucarida</taxon>
        <taxon>Decapoda</taxon>
        <taxon>Pleocyemata</taxon>
        <taxon>Anomura</taxon>
        <taxon>Galatheoidea</taxon>
        <taxon>Porcellanidae</taxon>
        <taxon>Petrolisthes</taxon>
    </lineage>
</organism>
<gene>
    <name evidence="2" type="ORF">Pmani_018373</name>
</gene>
<feature type="compositionally biased region" description="Polar residues" evidence="1">
    <location>
        <begin position="470"/>
        <end position="479"/>
    </location>
</feature>
<reference evidence="2" key="1">
    <citation type="submission" date="2023-11" db="EMBL/GenBank/DDBJ databases">
        <title>Genome assemblies of two species of porcelain crab, Petrolisthes cinctipes and Petrolisthes manimaculis (Anomura: Porcellanidae).</title>
        <authorList>
            <person name="Angst P."/>
        </authorList>
    </citation>
    <scope>NUCLEOTIDE SEQUENCE</scope>
    <source>
        <strain evidence="2">PB745_02</strain>
        <tissue evidence="2">Gill</tissue>
    </source>
</reference>
<evidence type="ECO:0000313" key="2">
    <source>
        <dbReference type="EMBL" id="KAK4310043.1"/>
    </source>
</evidence>
<feature type="region of interest" description="Disordered" evidence="1">
    <location>
        <begin position="58"/>
        <end position="82"/>
    </location>
</feature>